<feature type="domain" description="Bacterial bifunctional deaminase-reductase C-terminal" evidence="1">
    <location>
        <begin position="86"/>
        <end position="145"/>
    </location>
</feature>
<name>A0AAP2DL22_9BACT</name>
<gene>
    <name evidence="2" type="ORF">KK083_09590</name>
</gene>
<organism evidence="2 3">
    <name type="scientific">Chryseosolibacter histidini</name>
    <dbReference type="NCBI Taxonomy" id="2782349"/>
    <lineage>
        <taxon>Bacteria</taxon>
        <taxon>Pseudomonadati</taxon>
        <taxon>Bacteroidota</taxon>
        <taxon>Cytophagia</taxon>
        <taxon>Cytophagales</taxon>
        <taxon>Chryseotaleaceae</taxon>
        <taxon>Chryseosolibacter</taxon>
    </lineage>
</organism>
<proteinExistence type="predicted"/>
<accession>A0AAP2DL22</accession>
<dbReference type="InterPro" id="IPR002734">
    <property type="entry name" value="RibDG_C"/>
</dbReference>
<comment type="caution">
    <text evidence="2">The sequence shown here is derived from an EMBL/GenBank/DDBJ whole genome shotgun (WGS) entry which is preliminary data.</text>
</comment>
<dbReference type="GO" id="GO:0009231">
    <property type="term" value="P:riboflavin biosynthetic process"/>
    <property type="evidence" value="ECO:0007669"/>
    <property type="project" value="InterPro"/>
</dbReference>
<evidence type="ECO:0000259" key="1">
    <source>
        <dbReference type="Pfam" id="PF01872"/>
    </source>
</evidence>
<dbReference type="InterPro" id="IPR024072">
    <property type="entry name" value="DHFR-like_dom_sf"/>
</dbReference>
<evidence type="ECO:0000313" key="3">
    <source>
        <dbReference type="Proteomes" id="UP001319200"/>
    </source>
</evidence>
<dbReference type="RefSeq" id="WP_254162877.1">
    <property type="nucleotide sequence ID" value="NZ_JAHESF010000007.1"/>
</dbReference>
<reference evidence="2 3" key="1">
    <citation type="submission" date="2021-05" db="EMBL/GenBank/DDBJ databases">
        <title>A Polyphasic approach of four new species of the genus Ohtaekwangia: Ohtaekwangia histidinii sp. nov., Ohtaekwangia cretensis sp. nov., Ohtaekwangia indiensis sp. nov., Ohtaekwangia reichenbachii sp. nov. from diverse environment.</title>
        <authorList>
            <person name="Octaviana S."/>
        </authorList>
    </citation>
    <scope>NUCLEOTIDE SEQUENCE [LARGE SCALE GENOMIC DNA]</scope>
    <source>
        <strain evidence="2 3">PWU4</strain>
    </source>
</reference>
<dbReference type="EMBL" id="JAHESF010000007">
    <property type="protein sequence ID" value="MBT1697127.1"/>
    <property type="molecule type" value="Genomic_DNA"/>
</dbReference>
<dbReference type="SUPFAM" id="SSF53597">
    <property type="entry name" value="Dihydrofolate reductase-like"/>
    <property type="match status" value="1"/>
</dbReference>
<keyword evidence="3" id="KW-1185">Reference proteome</keyword>
<evidence type="ECO:0000313" key="2">
    <source>
        <dbReference type="EMBL" id="MBT1697127.1"/>
    </source>
</evidence>
<protein>
    <submittedName>
        <fullName evidence="2">Dihydrofolate reductase family protein</fullName>
    </submittedName>
</protein>
<dbReference type="Pfam" id="PF01872">
    <property type="entry name" value="RibD_C"/>
    <property type="match status" value="1"/>
</dbReference>
<sequence>MLTKLYASVSLNGQLLVQEKRLTSPPAALMMDFMQHVHRAGNMIMGRKTALSLIGNAQVLESFSGVHIVVLSNQLPGDHFCAVVRTPEAALRHLKARGFKTAFIAGGADTYNSFLTHDLVDELIVNISPEITTNGIPWVSRPDFSLQFGLEEMKMINASISQLRFRKQRVFIL</sequence>
<dbReference type="Proteomes" id="UP001319200">
    <property type="component" value="Unassembled WGS sequence"/>
</dbReference>
<dbReference type="Gene3D" id="3.40.430.10">
    <property type="entry name" value="Dihydrofolate Reductase, subunit A"/>
    <property type="match status" value="1"/>
</dbReference>
<dbReference type="GO" id="GO:0008703">
    <property type="term" value="F:5-amino-6-(5-phosphoribosylamino)uracil reductase activity"/>
    <property type="evidence" value="ECO:0007669"/>
    <property type="project" value="InterPro"/>
</dbReference>
<dbReference type="AlphaFoldDB" id="A0AAP2DL22"/>